<dbReference type="GO" id="GO:0000286">
    <property type="term" value="F:alanine dehydrogenase activity"/>
    <property type="evidence" value="ECO:0007669"/>
    <property type="project" value="TreeGrafter"/>
</dbReference>
<organism evidence="2 3">
    <name type="scientific">Lihuaxuella thermophila</name>
    <dbReference type="NCBI Taxonomy" id="1173111"/>
    <lineage>
        <taxon>Bacteria</taxon>
        <taxon>Bacillati</taxon>
        <taxon>Bacillota</taxon>
        <taxon>Bacilli</taxon>
        <taxon>Bacillales</taxon>
        <taxon>Thermoactinomycetaceae</taxon>
        <taxon>Lihuaxuella</taxon>
    </lineage>
</organism>
<dbReference type="GO" id="GO:0005886">
    <property type="term" value="C:plasma membrane"/>
    <property type="evidence" value="ECO:0007669"/>
    <property type="project" value="TreeGrafter"/>
</dbReference>
<accession>A0A1H8J185</accession>
<evidence type="ECO:0000313" key="2">
    <source>
        <dbReference type="EMBL" id="SEN74643.1"/>
    </source>
</evidence>
<proteinExistence type="predicted"/>
<feature type="domain" description="Alanine dehydrogenase/pyridine nucleotide transhydrogenase N-terminal" evidence="1">
    <location>
        <begin position="11"/>
        <end position="143"/>
    </location>
</feature>
<sequence length="159" mass="17688">MEAQKNNKSISVLKETKDDEKRVILMPDQVKLFVQAGYQVYVETGAGNGSGFSDDEYREAGAEIVSTSEAWLASPFVVKFKSPGPHEYHFLHQKMHIGAFFHAEGNPELTKVLCDSGVTAYAFEFFRTTDGFFPMSFADSEIAGKILMPPISPDNYATF</sequence>
<evidence type="ECO:0000313" key="3">
    <source>
        <dbReference type="Proteomes" id="UP000199695"/>
    </source>
</evidence>
<dbReference type="SUPFAM" id="SSF52283">
    <property type="entry name" value="Formate/glycerate dehydrogenase catalytic domain-like"/>
    <property type="match status" value="1"/>
</dbReference>
<dbReference type="AlphaFoldDB" id="A0A1H8J185"/>
<dbReference type="SMART" id="SM01003">
    <property type="entry name" value="AlaDh_PNT_N"/>
    <property type="match status" value="1"/>
</dbReference>
<dbReference type="EMBL" id="FOCQ01000021">
    <property type="protein sequence ID" value="SEN74643.1"/>
    <property type="molecule type" value="Genomic_DNA"/>
</dbReference>
<keyword evidence="3" id="KW-1185">Reference proteome</keyword>
<dbReference type="STRING" id="1173111.SAMN05444955_1211"/>
<dbReference type="RefSeq" id="WP_089972867.1">
    <property type="nucleotide sequence ID" value="NZ_FOCQ01000021.1"/>
</dbReference>
<dbReference type="OrthoDB" id="9804592at2"/>
<dbReference type="GO" id="GO:0006524">
    <property type="term" value="P:alanine catabolic process"/>
    <property type="evidence" value="ECO:0007669"/>
    <property type="project" value="TreeGrafter"/>
</dbReference>
<dbReference type="Gene3D" id="3.40.50.720">
    <property type="entry name" value="NAD(P)-binding Rossmann-like Domain"/>
    <property type="match status" value="1"/>
</dbReference>
<dbReference type="PANTHER" id="PTHR42795">
    <property type="entry name" value="ALANINE DEHYDROGENASE"/>
    <property type="match status" value="1"/>
</dbReference>
<dbReference type="Proteomes" id="UP000199695">
    <property type="component" value="Unassembled WGS sequence"/>
</dbReference>
<dbReference type="PANTHER" id="PTHR42795:SF1">
    <property type="entry name" value="ALANINE DEHYDROGENASE"/>
    <property type="match status" value="1"/>
</dbReference>
<evidence type="ECO:0000259" key="1">
    <source>
        <dbReference type="SMART" id="SM01003"/>
    </source>
</evidence>
<dbReference type="InterPro" id="IPR007886">
    <property type="entry name" value="AlaDH/PNT_N"/>
</dbReference>
<protein>
    <submittedName>
        <fullName evidence="2">Alanine dehydrogenase</fullName>
    </submittedName>
</protein>
<gene>
    <name evidence="2" type="ORF">SAMN05444955_1211</name>
</gene>
<name>A0A1H8J185_9BACL</name>
<dbReference type="Pfam" id="PF05222">
    <property type="entry name" value="AlaDh_PNT_N"/>
    <property type="match status" value="1"/>
</dbReference>
<reference evidence="2 3" key="1">
    <citation type="submission" date="2016-10" db="EMBL/GenBank/DDBJ databases">
        <authorList>
            <person name="de Groot N.N."/>
        </authorList>
    </citation>
    <scope>NUCLEOTIDE SEQUENCE [LARGE SCALE GENOMIC DNA]</scope>
    <source>
        <strain evidence="2 3">DSM 46701</strain>
    </source>
</reference>